<name>A0ABV9KY65_9BACT</name>
<feature type="signal peptide" evidence="1">
    <location>
        <begin position="1"/>
        <end position="21"/>
    </location>
</feature>
<dbReference type="EMBL" id="JBHSGN010000079">
    <property type="protein sequence ID" value="MFC4674759.1"/>
    <property type="molecule type" value="Genomic_DNA"/>
</dbReference>
<comment type="caution">
    <text evidence="2">The sequence shown here is derived from an EMBL/GenBank/DDBJ whole genome shotgun (WGS) entry which is preliminary data.</text>
</comment>
<evidence type="ECO:0000256" key="1">
    <source>
        <dbReference type="SAM" id="SignalP"/>
    </source>
</evidence>
<gene>
    <name evidence="2" type="ORF">ACFO6W_13735</name>
</gene>
<keyword evidence="1" id="KW-0732">Signal</keyword>
<feature type="chain" id="PRO_5046163626" evidence="1">
    <location>
        <begin position="22"/>
        <end position="532"/>
    </location>
</feature>
<dbReference type="Proteomes" id="UP001596023">
    <property type="component" value="Unassembled WGS sequence"/>
</dbReference>
<keyword evidence="2" id="KW-0449">Lipoprotein</keyword>
<reference evidence="3" key="1">
    <citation type="journal article" date="2019" name="Int. J. Syst. Evol. Microbiol.">
        <title>The Global Catalogue of Microorganisms (GCM) 10K type strain sequencing project: providing services to taxonomists for standard genome sequencing and annotation.</title>
        <authorList>
            <consortium name="The Broad Institute Genomics Platform"/>
            <consortium name="The Broad Institute Genome Sequencing Center for Infectious Disease"/>
            <person name="Wu L."/>
            <person name="Ma J."/>
        </authorList>
    </citation>
    <scope>NUCLEOTIDE SEQUENCE [LARGE SCALE GENOMIC DNA]</scope>
    <source>
        <strain evidence="3">CCUG 66188</strain>
    </source>
</reference>
<dbReference type="InterPro" id="IPR011990">
    <property type="entry name" value="TPR-like_helical_dom_sf"/>
</dbReference>
<keyword evidence="3" id="KW-1185">Reference proteome</keyword>
<dbReference type="SUPFAM" id="SSF48452">
    <property type="entry name" value="TPR-like"/>
    <property type="match status" value="1"/>
</dbReference>
<dbReference type="PROSITE" id="PS51257">
    <property type="entry name" value="PROKAR_LIPOPROTEIN"/>
    <property type="match status" value="1"/>
</dbReference>
<protein>
    <submittedName>
        <fullName evidence="2">SusD/RagB family nutrient-binding outer membrane lipoprotein</fullName>
    </submittedName>
</protein>
<dbReference type="RefSeq" id="WP_379997360.1">
    <property type="nucleotide sequence ID" value="NZ_JBHSGN010000079.1"/>
</dbReference>
<dbReference type="InterPro" id="IPR041662">
    <property type="entry name" value="SusD-like_2"/>
</dbReference>
<dbReference type="Pfam" id="PF12771">
    <property type="entry name" value="SusD-like_2"/>
    <property type="match status" value="1"/>
</dbReference>
<dbReference type="Gene3D" id="1.25.40.390">
    <property type="match status" value="1"/>
</dbReference>
<proteinExistence type="predicted"/>
<accession>A0ABV9KY65</accession>
<evidence type="ECO:0000313" key="3">
    <source>
        <dbReference type="Proteomes" id="UP001596023"/>
    </source>
</evidence>
<organism evidence="2 3">
    <name type="scientific">Dysgonomonas termitidis</name>
    <dbReference type="NCBI Taxonomy" id="1516126"/>
    <lineage>
        <taxon>Bacteria</taxon>
        <taxon>Pseudomonadati</taxon>
        <taxon>Bacteroidota</taxon>
        <taxon>Bacteroidia</taxon>
        <taxon>Bacteroidales</taxon>
        <taxon>Dysgonomonadaceae</taxon>
        <taxon>Dysgonomonas</taxon>
    </lineage>
</organism>
<evidence type="ECO:0000313" key="2">
    <source>
        <dbReference type="EMBL" id="MFC4674759.1"/>
    </source>
</evidence>
<sequence length="532" mass="60275">MKKIYLFLIVLVAALTFYSCADSEYSDKYPDPSKTDIASCDKLMTGVFYTGRVYTFNSYWRMYTWDNTVTGKYAQTLGFMNSQGSLYSANDSYANDRWIHFYNTLTQFRVLQNVYEGLSDSEKDIYRVFKNLSEVFVYDHLSQIVDTFGDAPFKEAGFLAITSDVAGSYPAYDKATDIYTTMLDRLGELYTDIHSLKDNLDKQASASLPKQDFINYGDLDKWERYCNSLRLRLAVRVASQGDLSAKGKQVIAEILGGGYPLVSSLNETIKLDSNDKDTGAFFNPDDLRTGYIDQSRASQAMLDVLTNAVSGENDPRLPIMYSKNAAGEYKGLSTRETYAEQEVNTAKPESERVYSRIDSTTVMYNTQFISPIFTAAEVDFLKAEAYQKGWASGDAKAAFVDGILHSAQFYFEENAISPSKTGTKMDMPAESVIQAYAEKAWDAASNKEEAIITQKWLNFGYMQPFQAWNEVRRTGYPQLYYPEDQAAQLLKTLPFRIRYPDSERSNNTKNYDAQIQAMGGTDNAYIKLFWAK</sequence>